<proteinExistence type="inferred from homology"/>
<dbReference type="InterPro" id="IPR015421">
    <property type="entry name" value="PyrdxlP-dep_Trfase_major"/>
</dbReference>
<comment type="caution">
    <text evidence="5">The sequence shown here is derived from an EMBL/GenBank/DDBJ whole genome shotgun (WGS) entry which is preliminary data.</text>
</comment>
<dbReference type="Gene3D" id="3.90.1150.10">
    <property type="entry name" value="Aspartate Aminotransferase, domain 1"/>
    <property type="match status" value="1"/>
</dbReference>
<evidence type="ECO:0000313" key="5">
    <source>
        <dbReference type="EMBL" id="HDR51804.1"/>
    </source>
</evidence>
<feature type="domain" description="Aromatic amino acid beta-eliminating lyase/threonine aldolase" evidence="4">
    <location>
        <begin position="5"/>
        <end position="292"/>
    </location>
</feature>
<gene>
    <name evidence="5" type="ORF">ENN90_09360</name>
</gene>
<evidence type="ECO:0000256" key="3">
    <source>
        <dbReference type="ARBA" id="ARBA00022898"/>
    </source>
</evidence>
<dbReference type="Pfam" id="PF01212">
    <property type="entry name" value="Beta_elim_lyase"/>
    <property type="match status" value="1"/>
</dbReference>
<dbReference type="InterPro" id="IPR015422">
    <property type="entry name" value="PyrdxlP-dep_Trfase_small"/>
</dbReference>
<dbReference type="GO" id="GO:0016829">
    <property type="term" value="F:lyase activity"/>
    <property type="evidence" value="ECO:0007669"/>
    <property type="project" value="InterPro"/>
</dbReference>
<organism evidence="5">
    <name type="scientific">Mariniphaga anaerophila</name>
    <dbReference type="NCBI Taxonomy" id="1484053"/>
    <lineage>
        <taxon>Bacteria</taxon>
        <taxon>Pseudomonadati</taxon>
        <taxon>Bacteroidota</taxon>
        <taxon>Bacteroidia</taxon>
        <taxon>Marinilabiliales</taxon>
        <taxon>Prolixibacteraceae</taxon>
        <taxon>Mariniphaga</taxon>
    </lineage>
</organism>
<evidence type="ECO:0000256" key="2">
    <source>
        <dbReference type="ARBA" id="ARBA00006966"/>
    </source>
</evidence>
<dbReference type="EMBL" id="DSDK01000504">
    <property type="protein sequence ID" value="HDR51804.1"/>
    <property type="molecule type" value="Genomic_DNA"/>
</dbReference>
<dbReference type="InterPro" id="IPR001597">
    <property type="entry name" value="ArAA_b-elim_lyase/Thr_aldolase"/>
</dbReference>
<dbReference type="SUPFAM" id="SSF53383">
    <property type="entry name" value="PLP-dependent transferases"/>
    <property type="match status" value="1"/>
</dbReference>
<dbReference type="Proteomes" id="UP000886047">
    <property type="component" value="Unassembled WGS sequence"/>
</dbReference>
<evidence type="ECO:0000256" key="1">
    <source>
        <dbReference type="ARBA" id="ARBA00001933"/>
    </source>
</evidence>
<sequence>MKKGFASDNNSGVHPAILKEMAEANIGHVKGYGDDPFTEKAIGVFKEKFGQETEVFFVFNGTGANVLGLSTVTQSFHSIICAETAHIEEDECGAPEKFTGCKLLPVEPANGKLTPGRIQHHLKGFDFEHHSQPRVISISQVTEMGTVYQPEEIRALADLAHQNNMLLHMDGARIANAAVSLNLEFKTFTKDCGVDVLSFGGTKNGMMMGEAVLFFNPDLTTYTKYLRKQSMQLYSKMRFVGAQFVAYFENDLWKETAIHANKMAKLLEAEASKIPEIKITQPVEANGVFAEVPPEIIEPLQQKFFFYMWNEKRSEVRWMTSFDTTEEEIYEFVKLIKKLIEKSSN</sequence>
<protein>
    <submittedName>
        <fullName evidence="5">Low specificity L-threonine aldolase</fullName>
    </submittedName>
</protein>
<comment type="similarity">
    <text evidence="2">Belongs to the threonine aldolase family.</text>
</comment>
<reference evidence="5" key="1">
    <citation type="journal article" date="2020" name="mSystems">
        <title>Genome- and Community-Level Interaction Insights into Carbon Utilization and Element Cycling Functions of Hydrothermarchaeota in Hydrothermal Sediment.</title>
        <authorList>
            <person name="Zhou Z."/>
            <person name="Liu Y."/>
            <person name="Xu W."/>
            <person name="Pan J."/>
            <person name="Luo Z.H."/>
            <person name="Li M."/>
        </authorList>
    </citation>
    <scope>NUCLEOTIDE SEQUENCE [LARGE SCALE GENOMIC DNA]</scope>
    <source>
        <strain evidence="5">SpSt-1217</strain>
    </source>
</reference>
<evidence type="ECO:0000259" key="4">
    <source>
        <dbReference type="Pfam" id="PF01212"/>
    </source>
</evidence>
<dbReference type="InterPro" id="IPR015424">
    <property type="entry name" value="PyrdxlP-dep_Trfase"/>
</dbReference>
<dbReference type="CDD" id="cd06502">
    <property type="entry name" value="TA_like"/>
    <property type="match status" value="1"/>
</dbReference>
<dbReference type="Gene3D" id="3.40.640.10">
    <property type="entry name" value="Type I PLP-dependent aspartate aminotransferase-like (Major domain)"/>
    <property type="match status" value="1"/>
</dbReference>
<dbReference type="AlphaFoldDB" id="A0A831LBV0"/>
<keyword evidence="3" id="KW-0663">Pyridoxal phosphate</keyword>
<name>A0A831LBV0_9BACT</name>
<dbReference type="PANTHER" id="PTHR48097">
    <property type="entry name" value="L-THREONINE ALDOLASE-RELATED"/>
    <property type="match status" value="1"/>
</dbReference>
<comment type="cofactor">
    <cofactor evidence="1">
        <name>pyridoxal 5'-phosphate</name>
        <dbReference type="ChEBI" id="CHEBI:597326"/>
    </cofactor>
</comment>
<dbReference type="PANTHER" id="PTHR48097:SF5">
    <property type="entry name" value="LOW SPECIFICITY L-THREONINE ALDOLASE"/>
    <property type="match status" value="1"/>
</dbReference>
<accession>A0A831LBV0</accession>
<dbReference type="GO" id="GO:0006520">
    <property type="term" value="P:amino acid metabolic process"/>
    <property type="evidence" value="ECO:0007669"/>
    <property type="project" value="InterPro"/>
</dbReference>